<reference evidence="2" key="1">
    <citation type="submission" date="2016-08" db="EMBL/GenBank/DDBJ databases">
        <title>Complete genome sequence of the organohalide-respiring Epsilonproteobacterium Sulfurospirillum halorespirans.</title>
        <authorList>
            <person name="Goris T."/>
            <person name="Zimmermann J."/>
            <person name="Schenz B."/>
            <person name="Lemos M."/>
            <person name="Hackermueller J."/>
            <person name="Diekert G."/>
        </authorList>
    </citation>
    <scope>NUCLEOTIDE SEQUENCE [LARGE SCALE GENOMIC DNA]</scope>
    <source>
        <strain>DSM 13726</strain>
        <strain evidence="2">PCE-M2</strain>
    </source>
</reference>
<evidence type="ECO:0000313" key="2">
    <source>
        <dbReference type="Proteomes" id="UP000094609"/>
    </source>
</evidence>
<evidence type="ECO:0000313" key="1">
    <source>
        <dbReference type="EMBL" id="AOO64496.1"/>
    </source>
</evidence>
<name>A0A1D7THP6_9BACT</name>
<protein>
    <submittedName>
        <fullName evidence="1">GrpB protein</fullName>
    </submittedName>
</protein>
<accession>A0A1D7THP6</accession>
<dbReference type="InterPro" id="IPR007344">
    <property type="entry name" value="GrpB/CoaE"/>
</dbReference>
<organism evidence="1 2">
    <name type="scientific">Sulfurospirillum halorespirans DSM 13726</name>
    <dbReference type="NCBI Taxonomy" id="1193502"/>
    <lineage>
        <taxon>Bacteria</taxon>
        <taxon>Pseudomonadati</taxon>
        <taxon>Campylobacterota</taxon>
        <taxon>Epsilonproteobacteria</taxon>
        <taxon>Campylobacterales</taxon>
        <taxon>Sulfurospirillaceae</taxon>
        <taxon>Sulfurospirillum</taxon>
    </lineage>
</organism>
<dbReference type="RefSeq" id="WP_069477390.1">
    <property type="nucleotide sequence ID" value="NZ_CP017111.1"/>
</dbReference>
<dbReference type="SUPFAM" id="SSF81301">
    <property type="entry name" value="Nucleotidyltransferase"/>
    <property type="match status" value="1"/>
</dbReference>
<keyword evidence="2" id="KW-1185">Reference proteome</keyword>
<proteinExistence type="predicted"/>
<dbReference type="KEGG" id="shal:SHALO_0713"/>
<dbReference type="PANTHER" id="PTHR34822:SF1">
    <property type="entry name" value="GRPB FAMILY PROTEIN"/>
    <property type="match status" value="1"/>
</dbReference>
<dbReference type="EMBL" id="CP017111">
    <property type="protein sequence ID" value="AOO64496.1"/>
    <property type="molecule type" value="Genomic_DNA"/>
</dbReference>
<dbReference type="PANTHER" id="PTHR34822">
    <property type="entry name" value="GRPB DOMAIN PROTEIN (AFU_ORTHOLOGUE AFUA_1G01530)"/>
    <property type="match status" value="1"/>
</dbReference>
<dbReference type="InterPro" id="IPR043519">
    <property type="entry name" value="NT_sf"/>
</dbReference>
<dbReference type="PATRIC" id="fig|1193502.14.peg.717"/>
<dbReference type="Pfam" id="PF04229">
    <property type="entry name" value="GrpB"/>
    <property type="match status" value="1"/>
</dbReference>
<dbReference type="AlphaFoldDB" id="A0A1D7THP6"/>
<gene>
    <name evidence="1" type="ORF">SHALO_0713</name>
</gene>
<dbReference type="Gene3D" id="3.30.460.10">
    <property type="entry name" value="Beta Polymerase, domain 2"/>
    <property type="match status" value="1"/>
</dbReference>
<sequence length="184" mass="21458">MTKEELGKLYPIQLSEYTTNWEQLYEQEIKDLQTILGGNLALGFEHIGSTAIPGMLAKPTIDILVDIPEDTKPREIIDKMPDNYIHMQEVTSSMMFVKGYTPTGLANESFHIHLGPKSKHFLWDRVFFRNYLIMNPNEQKEYINLKIKLQKKFKYDREGYTHGKSEYIKRITTKAKEIANSIQI</sequence>
<dbReference type="Proteomes" id="UP000094609">
    <property type="component" value="Chromosome"/>
</dbReference>
<dbReference type="STRING" id="1193502.SHALO_0713"/>